<keyword evidence="2" id="KW-0472">Membrane</keyword>
<dbReference type="Gene3D" id="3.10.310.50">
    <property type="match status" value="1"/>
</dbReference>
<dbReference type="AlphaFoldDB" id="A0AAW9NX77"/>
<feature type="transmembrane region" description="Helical" evidence="2">
    <location>
        <begin position="169"/>
        <end position="190"/>
    </location>
</feature>
<dbReference type="Proteomes" id="UP001344888">
    <property type="component" value="Unassembled WGS sequence"/>
</dbReference>
<keyword evidence="6" id="KW-1185">Reference proteome</keyword>
<keyword evidence="3" id="KW-0732">Signal</keyword>
<dbReference type="Pfam" id="PF04536">
    <property type="entry name" value="TPM_phosphatase"/>
    <property type="match status" value="1"/>
</dbReference>
<feature type="signal peptide" evidence="3">
    <location>
        <begin position="1"/>
        <end position="24"/>
    </location>
</feature>
<dbReference type="InterPro" id="IPR007621">
    <property type="entry name" value="TPM_dom"/>
</dbReference>
<sequence length="256" mass="28339">MSMLKKCFAFFILLVTLWQPSAFAESTNQTQYIFDYANLLTTEEKKELEVLAKELSADYKTAFLILTVNGTDGKGIEQYMGDFYDNEAPGYNKPHGNTVMMSIDMQERDVFLSGFKKGRIYLDDGRLAYIREQITPSLSAGDYYEAFSQFIIESHDYMSYGPDGIIFQWWFQWGVALLLAAIIVGLMAYSSGGKMTTTERDYFNPNGSGITKKHDRYLRTTVTKTKKASSSSGGGSSGGGGTTSGGHSYSGSGGKF</sequence>
<name>A0AAW9NX77_9BACL</name>
<feature type="domain" description="TPM" evidence="4">
    <location>
        <begin position="33"/>
        <end position="151"/>
    </location>
</feature>
<keyword evidence="2" id="KW-1133">Transmembrane helix</keyword>
<dbReference type="RefSeq" id="WP_326124239.1">
    <property type="nucleotide sequence ID" value="NZ_JARSFG010000019.1"/>
</dbReference>
<gene>
    <name evidence="5" type="ORF">P9B03_14755</name>
</gene>
<proteinExistence type="predicted"/>
<feature type="compositionally biased region" description="Gly residues" evidence="1">
    <location>
        <begin position="232"/>
        <end position="244"/>
    </location>
</feature>
<feature type="region of interest" description="Disordered" evidence="1">
    <location>
        <begin position="223"/>
        <end position="256"/>
    </location>
</feature>
<evidence type="ECO:0000313" key="5">
    <source>
        <dbReference type="EMBL" id="MEC1179756.1"/>
    </source>
</evidence>
<comment type="caution">
    <text evidence="5">The sequence shown here is derived from an EMBL/GenBank/DDBJ whole genome shotgun (WGS) entry which is preliminary data.</text>
</comment>
<keyword evidence="2" id="KW-0812">Transmembrane</keyword>
<evidence type="ECO:0000256" key="3">
    <source>
        <dbReference type="SAM" id="SignalP"/>
    </source>
</evidence>
<organism evidence="5 6">
    <name type="scientific">Metasolibacillus meyeri</name>
    <dbReference type="NCBI Taxonomy" id="1071052"/>
    <lineage>
        <taxon>Bacteria</taxon>
        <taxon>Bacillati</taxon>
        <taxon>Bacillota</taxon>
        <taxon>Bacilli</taxon>
        <taxon>Bacillales</taxon>
        <taxon>Caryophanaceae</taxon>
        <taxon>Metasolibacillus</taxon>
    </lineage>
</organism>
<evidence type="ECO:0000313" key="6">
    <source>
        <dbReference type="Proteomes" id="UP001344888"/>
    </source>
</evidence>
<reference evidence="5 6" key="1">
    <citation type="submission" date="2023-03" db="EMBL/GenBank/DDBJ databases">
        <title>Bacillus Genome Sequencing.</title>
        <authorList>
            <person name="Dunlap C."/>
        </authorList>
    </citation>
    <scope>NUCLEOTIDE SEQUENCE [LARGE SCALE GENOMIC DNA]</scope>
    <source>
        <strain evidence="5 6">B-59205</strain>
    </source>
</reference>
<evidence type="ECO:0000259" key="4">
    <source>
        <dbReference type="Pfam" id="PF04536"/>
    </source>
</evidence>
<accession>A0AAW9NX77</accession>
<feature type="chain" id="PRO_5043589306" evidence="3">
    <location>
        <begin position="25"/>
        <end position="256"/>
    </location>
</feature>
<evidence type="ECO:0000256" key="1">
    <source>
        <dbReference type="SAM" id="MobiDB-lite"/>
    </source>
</evidence>
<protein>
    <submittedName>
        <fullName evidence="5">TPM domain-containing protein</fullName>
    </submittedName>
</protein>
<dbReference type="EMBL" id="JARSFG010000019">
    <property type="protein sequence ID" value="MEC1179756.1"/>
    <property type="molecule type" value="Genomic_DNA"/>
</dbReference>
<evidence type="ECO:0000256" key="2">
    <source>
        <dbReference type="SAM" id="Phobius"/>
    </source>
</evidence>